<name>A0A4R9JX61_9LEPT</name>
<feature type="transmembrane region" description="Helical" evidence="1">
    <location>
        <begin position="12"/>
        <end position="30"/>
    </location>
</feature>
<feature type="domain" description="Thioredoxin" evidence="2">
    <location>
        <begin position="30"/>
        <end position="167"/>
    </location>
</feature>
<dbReference type="GO" id="GO:0016209">
    <property type="term" value="F:antioxidant activity"/>
    <property type="evidence" value="ECO:0007669"/>
    <property type="project" value="InterPro"/>
</dbReference>
<dbReference type="InterPro" id="IPR000866">
    <property type="entry name" value="AhpC/TSA"/>
</dbReference>
<evidence type="ECO:0000259" key="2">
    <source>
        <dbReference type="PROSITE" id="PS51352"/>
    </source>
</evidence>
<organism evidence="3 4">
    <name type="scientific">Leptospira ognonensis</name>
    <dbReference type="NCBI Taxonomy" id="2484945"/>
    <lineage>
        <taxon>Bacteria</taxon>
        <taxon>Pseudomonadati</taxon>
        <taxon>Spirochaetota</taxon>
        <taxon>Spirochaetia</taxon>
        <taxon>Leptospirales</taxon>
        <taxon>Leptospiraceae</taxon>
        <taxon>Leptospira</taxon>
    </lineage>
</organism>
<comment type="caution">
    <text evidence="3">The sequence shown here is derived from an EMBL/GenBank/DDBJ whole genome shotgun (WGS) entry which is preliminary data.</text>
</comment>
<protein>
    <submittedName>
        <fullName evidence="3">TlpA family protein disulfide reductase</fullName>
    </submittedName>
</protein>
<dbReference type="AlphaFoldDB" id="A0A4R9JX61"/>
<dbReference type="Proteomes" id="UP000297693">
    <property type="component" value="Unassembled WGS sequence"/>
</dbReference>
<keyword evidence="1" id="KW-0812">Transmembrane</keyword>
<evidence type="ECO:0000256" key="1">
    <source>
        <dbReference type="SAM" id="Phobius"/>
    </source>
</evidence>
<dbReference type="PANTHER" id="PTHR42852">
    <property type="entry name" value="THIOL:DISULFIDE INTERCHANGE PROTEIN DSBE"/>
    <property type="match status" value="1"/>
</dbReference>
<dbReference type="GO" id="GO:0016491">
    <property type="term" value="F:oxidoreductase activity"/>
    <property type="evidence" value="ECO:0007669"/>
    <property type="project" value="InterPro"/>
</dbReference>
<dbReference type="InterPro" id="IPR036249">
    <property type="entry name" value="Thioredoxin-like_sf"/>
</dbReference>
<dbReference type="PROSITE" id="PS51352">
    <property type="entry name" value="THIOREDOXIN_2"/>
    <property type="match status" value="1"/>
</dbReference>
<dbReference type="OrthoDB" id="9809733at2"/>
<dbReference type="EMBL" id="RQGD01000045">
    <property type="protein sequence ID" value="TGL56654.1"/>
    <property type="molecule type" value="Genomic_DNA"/>
</dbReference>
<dbReference type="SUPFAM" id="SSF52833">
    <property type="entry name" value="Thioredoxin-like"/>
    <property type="match status" value="1"/>
</dbReference>
<proteinExistence type="predicted"/>
<gene>
    <name evidence="3" type="ORF">EHQ58_15760</name>
</gene>
<keyword evidence="4" id="KW-1185">Reference proteome</keyword>
<dbReference type="InterPro" id="IPR013766">
    <property type="entry name" value="Thioredoxin_domain"/>
</dbReference>
<reference evidence="3" key="1">
    <citation type="journal article" date="2019" name="PLoS Negl. Trop. Dis.">
        <title>Revisiting the worldwide diversity of Leptospira species in the environment.</title>
        <authorList>
            <person name="Vincent A.T."/>
            <person name="Schiettekatte O."/>
            <person name="Bourhy P."/>
            <person name="Veyrier F.J."/>
            <person name="Picardeau M."/>
        </authorList>
    </citation>
    <scope>NUCLEOTIDE SEQUENCE [LARGE SCALE GENOMIC DNA]</scope>
    <source>
        <strain evidence="3">201702476</strain>
    </source>
</reference>
<dbReference type="InterPro" id="IPR050553">
    <property type="entry name" value="Thioredoxin_ResA/DsbE_sf"/>
</dbReference>
<keyword evidence="1" id="KW-1133">Transmembrane helix</keyword>
<dbReference type="Gene3D" id="3.40.30.10">
    <property type="entry name" value="Glutaredoxin"/>
    <property type="match status" value="1"/>
</dbReference>
<accession>A0A4R9JX61</accession>
<dbReference type="PANTHER" id="PTHR42852:SF17">
    <property type="entry name" value="THIOREDOXIN-LIKE PROTEIN HI_1115"/>
    <property type="match status" value="1"/>
</dbReference>
<evidence type="ECO:0000313" key="3">
    <source>
        <dbReference type="EMBL" id="TGL56654.1"/>
    </source>
</evidence>
<evidence type="ECO:0000313" key="4">
    <source>
        <dbReference type="Proteomes" id="UP000297693"/>
    </source>
</evidence>
<sequence length="167" mass="19414">MKFWKEWPYPAKLAVAFIFFFAATLGFAMLRGKSSHPRISIESLATTPIEQTQWENKPKVVYFWASWCSVCKAYSYLLDKNLNLLMGDTVFLSVVEDEESKDLAEYIIARNIKYPVLKAKYDVLKDWGVTAYPTTIFLNRKGEVLFFDTGIISPFSFWLRSFLTQVF</sequence>
<dbReference type="RefSeq" id="WP_135624872.1">
    <property type="nucleotide sequence ID" value="NZ_RQGD01000045.1"/>
</dbReference>
<keyword evidence="1" id="KW-0472">Membrane</keyword>
<dbReference type="CDD" id="cd02966">
    <property type="entry name" value="TlpA_like_family"/>
    <property type="match status" value="1"/>
</dbReference>
<dbReference type="Pfam" id="PF00578">
    <property type="entry name" value="AhpC-TSA"/>
    <property type="match status" value="1"/>
</dbReference>